<comment type="caution">
    <text evidence="2">The sequence shown here is derived from an EMBL/GenBank/DDBJ whole genome shotgun (WGS) entry which is preliminary data.</text>
</comment>
<keyword evidence="1" id="KW-0812">Transmembrane</keyword>
<dbReference type="EMBL" id="SIYF01000440">
    <property type="protein sequence ID" value="TKK70112.1"/>
    <property type="molecule type" value="Genomic_DNA"/>
</dbReference>
<organism evidence="2 3">
    <name type="scientific">Enterococcus faecalis</name>
    <name type="common">Streptococcus faecalis</name>
    <dbReference type="NCBI Taxonomy" id="1351"/>
    <lineage>
        <taxon>Bacteria</taxon>
        <taxon>Bacillati</taxon>
        <taxon>Bacillota</taxon>
        <taxon>Bacilli</taxon>
        <taxon>Lactobacillales</taxon>
        <taxon>Enterococcaceae</taxon>
        <taxon>Enterococcus</taxon>
    </lineage>
</organism>
<dbReference type="Proteomes" id="UP000305511">
    <property type="component" value="Unassembled WGS sequence"/>
</dbReference>
<proteinExistence type="predicted"/>
<name>A0A4U3L5A1_ENTFL</name>
<feature type="non-terminal residue" evidence="2">
    <location>
        <position position="1"/>
    </location>
</feature>
<sequence>VPKFEYASDPQGWLFQLASNIVTPIVLILLGMILPAIARREKKDTILPIDSAE</sequence>
<gene>
    <name evidence="2" type="ORF">EY666_15205</name>
</gene>
<dbReference type="AlphaFoldDB" id="A0A4U3L5A1"/>
<keyword evidence="1" id="KW-1133">Transmembrane helix</keyword>
<evidence type="ECO:0000313" key="2">
    <source>
        <dbReference type="EMBL" id="TKK70112.1"/>
    </source>
</evidence>
<protein>
    <submittedName>
        <fullName evidence="2">Amino acid permease</fullName>
    </submittedName>
</protein>
<accession>A0A4U3L5A1</accession>
<feature type="transmembrane region" description="Helical" evidence="1">
    <location>
        <begin position="13"/>
        <end position="37"/>
    </location>
</feature>
<evidence type="ECO:0000256" key="1">
    <source>
        <dbReference type="SAM" id="Phobius"/>
    </source>
</evidence>
<reference evidence="2 3" key="1">
    <citation type="submission" date="2019-02" db="EMBL/GenBank/DDBJ databases">
        <title>Bacteria dissemination in different level of health care in South Africa: the effectiveness of infections prevention and control.</title>
        <authorList>
            <person name="Shobo C."/>
            <person name="Amoako D.G."/>
            <person name="Allam M."/>
            <person name="Ismail A."/>
            <person name="Bester L.A."/>
            <person name="Essack S.Y."/>
        </authorList>
    </citation>
    <scope>NUCLEOTIDE SEQUENCE [LARGE SCALE GENOMIC DNA]</scope>
    <source>
        <strain evidence="2 3">2SIL2</strain>
    </source>
</reference>
<evidence type="ECO:0000313" key="3">
    <source>
        <dbReference type="Proteomes" id="UP000305511"/>
    </source>
</evidence>
<keyword evidence="1" id="KW-0472">Membrane</keyword>